<name>A0A1F6M8B5_9BACT</name>
<reference evidence="2 3" key="1">
    <citation type="journal article" date="2016" name="Nat. Commun.">
        <title>Thousands of microbial genomes shed light on interconnected biogeochemical processes in an aquifer system.</title>
        <authorList>
            <person name="Anantharaman K."/>
            <person name="Brown C.T."/>
            <person name="Hug L.A."/>
            <person name="Sharon I."/>
            <person name="Castelle C.J."/>
            <person name="Probst A.J."/>
            <person name="Thomas B.C."/>
            <person name="Singh A."/>
            <person name="Wilkins M.J."/>
            <person name="Karaoz U."/>
            <person name="Brodie E.L."/>
            <person name="Williams K.H."/>
            <person name="Hubbard S.S."/>
            <person name="Banfield J.F."/>
        </authorList>
    </citation>
    <scope>NUCLEOTIDE SEQUENCE [LARGE SCALE GENOMIC DNA]</scope>
</reference>
<dbReference type="PROSITE" id="PS51459">
    <property type="entry name" value="FIDO"/>
    <property type="match status" value="1"/>
</dbReference>
<sequence length="333" mass="37841">MQKQNQEIVLYGEPNGAGKVEVLLKNETLWLNLMQLATLFGRDKSVISRHLRNIYIDGELDERATVAKFATVQKEGSREIEREIEYYNLDAIISVGYRVNSKLGTRFRIWATTVLRDHIMKGYSINESRLKETTARAHELERAVRLIRAAADGRQLKSGEARGLLTVITEYAHSWSLLQQFDEEQIKLQRTRTTNFKTIAYDEACAAIVELKRHVLHKKEAGSLFGAERERGLERVLGAITQTFGGKPLYPSLEERAAHLLYFVIKDHPFSDGNKRIGAFMFVRFLEINAFGRDKKGERKINANALVALALLIAASKPVEKEIMIALVTNLLQ</sequence>
<dbReference type="InterPro" id="IPR003812">
    <property type="entry name" value="Fido"/>
</dbReference>
<dbReference type="InterPro" id="IPR036597">
    <property type="entry name" value="Fido-like_dom_sf"/>
</dbReference>
<dbReference type="PANTHER" id="PTHR35810">
    <property type="entry name" value="CYTOPLASMIC PROTEIN-RELATED"/>
    <property type="match status" value="1"/>
</dbReference>
<dbReference type="Pfam" id="PF02661">
    <property type="entry name" value="Fic"/>
    <property type="match status" value="1"/>
</dbReference>
<dbReference type="InterPro" id="IPR053737">
    <property type="entry name" value="Type_II_TA_Toxin"/>
</dbReference>
<comment type="caution">
    <text evidence="2">The sequence shown here is derived from an EMBL/GenBank/DDBJ whole genome shotgun (WGS) entry which is preliminary data.</text>
</comment>
<organism evidence="2 3">
    <name type="scientific">Candidatus Magasanikbacteria bacterium RIFCSPHIGHO2_02_FULL_50_9b</name>
    <dbReference type="NCBI Taxonomy" id="1798682"/>
    <lineage>
        <taxon>Bacteria</taxon>
        <taxon>Candidatus Magasanikiibacteriota</taxon>
    </lineage>
</organism>
<evidence type="ECO:0000313" key="3">
    <source>
        <dbReference type="Proteomes" id="UP000176532"/>
    </source>
</evidence>
<protein>
    <recommendedName>
        <fullName evidence="1">Fido domain-containing protein</fullName>
    </recommendedName>
</protein>
<dbReference type="STRING" id="1798682.A3C15_00715"/>
<feature type="domain" description="Fido" evidence="1">
    <location>
        <begin position="203"/>
        <end position="330"/>
    </location>
</feature>
<proteinExistence type="predicted"/>
<dbReference type="AlphaFoldDB" id="A0A1F6M8B5"/>
<evidence type="ECO:0000313" key="2">
    <source>
        <dbReference type="EMBL" id="OGH67865.1"/>
    </source>
</evidence>
<accession>A0A1F6M8B5</accession>
<dbReference type="Pfam" id="PF13310">
    <property type="entry name" value="Virulence_RhuM"/>
    <property type="match status" value="1"/>
</dbReference>
<gene>
    <name evidence="2" type="ORF">A3C15_00715</name>
</gene>
<dbReference type="InterPro" id="IPR011204">
    <property type="entry name" value="Virulence_RhuM-like"/>
</dbReference>
<dbReference type="Gene3D" id="1.20.120.1870">
    <property type="entry name" value="Fic/DOC protein, Fido domain"/>
    <property type="match status" value="1"/>
</dbReference>
<dbReference type="EMBL" id="MFQD01000032">
    <property type="protein sequence ID" value="OGH67865.1"/>
    <property type="molecule type" value="Genomic_DNA"/>
</dbReference>
<evidence type="ECO:0000259" key="1">
    <source>
        <dbReference type="PROSITE" id="PS51459"/>
    </source>
</evidence>
<dbReference type="SUPFAM" id="SSF140931">
    <property type="entry name" value="Fic-like"/>
    <property type="match status" value="1"/>
</dbReference>
<dbReference type="Proteomes" id="UP000176532">
    <property type="component" value="Unassembled WGS sequence"/>
</dbReference>
<dbReference type="PANTHER" id="PTHR35810:SF1">
    <property type="entry name" value="CYTOPLASMIC PROTEIN"/>
    <property type="match status" value="1"/>
</dbReference>